<dbReference type="CDD" id="cd17541">
    <property type="entry name" value="REC_CheB-like"/>
    <property type="match status" value="1"/>
</dbReference>
<sequence>MSAVRVLVVDDSALMRRHLVQLLENEKGLEVQSARNGEEALTLIEQFDPHVVTLDVNMPQMDGITCLARIMVGSPRPVIMVSSITECGAEATLQALSLGALDYVQKPGGTISLSLEQVADELIRKIRMAVKSGRRTARGALSSARAPAAARPTAAAASDVPTRLPRPVARAAPEDPPGLVLIGVSTGGPLSLEQILPALPAQLPWPVIVAQHMPRSFTGVFARRLDKLCPLRVSEVATQTDMLPGNIYIARGDSDVLVVRRAGRLFLTSVPASETHAWHPSVTRMVESAAEHVPAERLLCVQLTGMGDDGAEAMATLKRQGARTIAQDEDSCAVFGMPHELIRRGGATAVLPTHAIAGQIARWLNTASLRRAG</sequence>
<dbReference type="SMART" id="SM00448">
    <property type="entry name" value="REC"/>
    <property type="match status" value="1"/>
</dbReference>
<gene>
    <name evidence="5" type="primary">cheB</name>
    <name evidence="11" type="ORF">F4693_003109</name>
</gene>
<dbReference type="Gene3D" id="3.40.50.180">
    <property type="entry name" value="Methylesterase CheB, C-terminal domain"/>
    <property type="match status" value="1"/>
</dbReference>
<evidence type="ECO:0000256" key="1">
    <source>
        <dbReference type="ARBA" id="ARBA00022490"/>
    </source>
</evidence>
<evidence type="ECO:0000256" key="2">
    <source>
        <dbReference type="ARBA" id="ARBA00022500"/>
    </source>
</evidence>
<dbReference type="Proteomes" id="UP000522313">
    <property type="component" value="Unassembled WGS sequence"/>
</dbReference>
<dbReference type="InterPro" id="IPR011006">
    <property type="entry name" value="CheY-like_superfamily"/>
</dbReference>
<evidence type="ECO:0000259" key="10">
    <source>
        <dbReference type="PROSITE" id="PS50122"/>
    </source>
</evidence>
<evidence type="ECO:0000313" key="12">
    <source>
        <dbReference type="Proteomes" id="UP000522313"/>
    </source>
</evidence>
<organism evidence="11 12">
    <name type="scientific">Sphingomonas endophytica</name>
    <dbReference type="NCBI Taxonomy" id="869719"/>
    <lineage>
        <taxon>Bacteria</taxon>
        <taxon>Pseudomonadati</taxon>
        <taxon>Pseudomonadota</taxon>
        <taxon>Alphaproteobacteria</taxon>
        <taxon>Sphingomonadales</taxon>
        <taxon>Sphingomonadaceae</taxon>
        <taxon>Sphingomonas</taxon>
    </lineage>
</organism>
<proteinExistence type="inferred from homology"/>
<comment type="catalytic activity">
    <reaction evidence="4 5">
        <text>[protein]-L-glutamate 5-O-methyl ester + H2O = L-glutamyl-[protein] + methanol + H(+)</text>
        <dbReference type="Rhea" id="RHEA:23236"/>
        <dbReference type="Rhea" id="RHEA-COMP:10208"/>
        <dbReference type="Rhea" id="RHEA-COMP:10311"/>
        <dbReference type="ChEBI" id="CHEBI:15377"/>
        <dbReference type="ChEBI" id="CHEBI:15378"/>
        <dbReference type="ChEBI" id="CHEBI:17790"/>
        <dbReference type="ChEBI" id="CHEBI:29973"/>
        <dbReference type="ChEBI" id="CHEBI:82795"/>
        <dbReference type="EC" id="3.1.1.61"/>
    </reaction>
</comment>
<feature type="active site" evidence="5 6">
    <location>
        <position position="185"/>
    </location>
</feature>
<keyword evidence="3 5" id="KW-0378">Hydrolase</keyword>
<dbReference type="EC" id="3.1.1.61" evidence="5"/>
<feature type="active site" evidence="5 6">
    <location>
        <position position="309"/>
    </location>
</feature>
<evidence type="ECO:0000256" key="8">
    <source>
        <dbReference type="SAM" id="MobiDB-lite"/>
    </source>
</evidence>
<evidence type="ECO:0000313" key="11">
    <source>
        <dbReference type="EMBL" id="MBB6506112.1"/>
    </source>
</evidence>
<feature type="active site" evidence="5 6">
    <location>
        <position position="212"/>
    </location>
</feature>
<dbReference type="InterPro" id="IPR008248">
    <property type="entry name" value="CheB-like"/>
</dbReference>
<reference evidence="11 12" key="1">
    <citation type="submission" date="2020-08" db="EMBL/GenBank/DDBJ databases">
        <title>The Agave Microbiome: Exploring the role of microbial communities in plant adaptations to desert environments.</title>
        <authorList>
            <person name="Partida-Martinez L.P."/>
        </authorList>
    </citation>
    <scope>NUCLEOTIDE SEQUENCE [LARGE SCALE GENOMIC DNA]</scope>
    <source>
        <strain evidence="11 12">AS3.13</strain>
    </source>
</reference>
<dbReference type="PROSITE" id="PS50110">
    <property type="entry name" value="RESPONSE_REGULATORY"/>
    <property type="match status" value="1"/>
</dbReference>
<dbReference type="GO" id="GO:0050568">
    <property type="term" value="F:protein-glutamine glutaminase activity"/>
    <property type="evidence" value="ECO:0007669"/>
    <property type="project" value="UniProtKB-UniRule"/>
</dbReference>
<name>A0A7X0JG67_9SPHN</name>
<dbReference type="PROSITE" id="PS50122">
    <property type="entry name" value="CHEB"/>
    <property type="match status" value="1"/>
</dbReference>
<dbReference type="SUPFAM" id="SSF52738">
    <property type="entry name" value="Methylesterase CheB, C-terminal domain"/>
    <property type="match status" value="1"/>
</dbReference>
<dbReference type="Pfam" id="PF01339">
    <property type="entry name" value="CheB_methylest"/>
    <property type="match status" value="1"/>
</dbReference>
<evidence type="ECO:0000256" key="3">
    <source>
        <dbReference type="ARBA" id="ARBA00022801"/>
    </source>
</evidence>
<dbReference type="SUPFAM" id="SSF52172">
    <property type="entry name" value="CheY-like"/>
    <property type="match status" value="1"/>
</dbReference>
<dbReference type="GO" id="GO:0000156">
    <property type="term" value="F:phosphorelay response regulator activity"/>
    <property type="evidence" value="ECO:0007669"/>
    <property type="project" value="InterPro"/>
</dbReference>
<evidence type="ECO:0000256" key="7">
    <source>
        <dbReference type="PROSITE-ProRule" id="PRU00169"/>
    </source>
</evidence>
<reference evidence="11 12" key="2">
    <citation type="submission" date="2020-08" db="EMBL/GenBank/DDBJ databases">
        <authorList>
            <person name="Partida-Martinez L."/>
            <person name="Huntemann M."/>
            <person name="Clum A."/>
            <person name="Wang J."/>
            <person name="Palaniappan K."/>
            <person name="Ritter S."/>
            <person name="Chen I.-M."/>
            <person name="Stamatis D."/>
            <person name="Reddy T."/>
            <person name="O'Malley R."/>
            <person name="Daum C."/>
            <person name="Shapiro N."/>
            <person name="Ivanova N."/>
            <person name="Kyrpides N."/>
            <person name="Woyke T."/>
        </authorList>
    </citation>
    <scope>NUCLEOTIDE SEQUENCE [LARGE SCALE GENOMIC DNA]</scope>
    <source>
        <strain evidence="11 12">AS3.13</strain>
    </source>
</reference>
<dbReference type="InterPro" id="IPR035909">
    <property type="entry name" value="CheB_C"/>
</dbReference>
<keyword evidence="5 7" id="KW-0597">Phosphoprotein</keyword>
<dbReference type="EC" id="3.5.1.44" evidence="5"/>
<comment type="function">
    <text evidence="5">Involved in chemotaxis. Part of a chemotaxis signal transduction system that modulates chemotaxis in response to various stimuli. Catalyzes the demethylation of specific methylglutamate residues introduced into the chemoreceptors (methyl-accepting chemotaxis proteins or MCP) by CheR. Also mediates the irreversible deamidation of specific glutamine residues to glutamic acid.</text>
</comment>
<feature type="domain" description="CheB-type methylesterase" evidence="10">
    <location>
        <begin position="173"/>
        <end position="367"/>
    </location>
</feature>
<feature type="compositionally biased region" description="Low complexity" evidence="8">
    <location>
        <begin position="140"/>
        <end position="158"/>
    </location>
</feature>
<dbReference type="PANTHER" id="PTHR42872:SF6">
    <property type="entry name" value="PROTEIN-GLUTAMATE METHYLESTERASE_PROTEIN-GLUTAMINE GLUTAMINASE"/>
    <property type="match status" value="1"/>
</dbReference>
<comment type="catalytic activity">
    <reaction evidence="5">
        <text>L-glutaminyl-[protein] + H2O = L-glutamyl-[protein] + NH4(+)</text>
        <dbReference type="Rhea" id="RHEA:16441"/>
        <dbReference type="Rhea" id="RHEA-COMP:10207"/>
        <dbReference type="Rhea" id="RHEA-COMP:10208"/>
        <dbReference type="ChEBI" id="CHEBI:15377"/>
        <dbReference type="ChEBI" id="CHEBI:28938"/>
        <dbReference type="ChEBI" id="CHEBI:29973"/>
        <dbReference type="ChEBI" id="CHEBI:30011"/>
        <dbReference type="EC" id="3.5.1.44"/>
    </reaction>
</comment>
<feature type="domain" description="Response regulatory" evidence="9">
    <location>
        <begin position="5"/>
        <end position="121"/>
    </location>
</feature>
<evidence type="ECO:0000256" key="4">
    <source>
        <dbReference type="ARBA" id="ARBA00048267"/>
    </source>
</evidence>
<dbReference type="CDD" id="cd16432">
    <property type="entry name" value="CheB_Rec"/>
    <property type="match status" value="1"/>
</dbReference>
<dbReference type="EMBL" id="JACHBT010000018">
    <property type="protein sequence ID" value="MBB6506112.1"/>
    <property type="molecule type" value="Genomic_DNA"/>
</dbReference>
<evidence type="ECO:0000256" key="5">
    <source>
        <dbReference type="HAMAP-Rule" id="MF_00099"/>
    </source>
</evidence>
<comment type="caution">
    <text evidence="11">The sequence shown here is derived from an EMBL/GenBank/DDBJ whole genome shotgun (WGS) entry which is preliminary data.</text>
</comment>
<evidence type="ECO:0000256" key="6">
    <source>
        <dbReference type="PROSITE-ProRule" id="PRU00050"/>
    </source>
</evidence>
<dbReference type="Pfam" id="PF00072">
    <property type="entry name" value="Response_reg"/>
    <property type="match status" value="1"/>
</dbReference>
<dbReference type="GO" id="GO:0005737">
    <property type="term" value="C:cytoplasm"/>
    <property type="evidence" value="ECO:0007669"/>
    <property type="project" value="UniProtKB-SubCell"/>
</dbReference>
<dbReference type="GO" id="GO:0006935">
    <property type="term" value="P:chemotaxis"/>
    <property type="evidence" value="ECO:0007669"/>
    <property type="project" value="UniProtKB-UniRule"/>
</dbReference>
<comment type="subcellular location">
    <subcellularLocation>
        <location evidence="5">Cytoplasm</location>
    </subcellularLocation>
</comment>
<dbReference type="GO" id="GO:0008984">
    <property type="term" value="F:protein-glutamate methylesterase activity"/>
    <property type="evidence" value="ECO:0007669"/>
    <property type="project" value="UniProtKB-UniRule"/>
</dbReference>
<keyword evidence="1 5" id="KW-0963">Cytoplasm</keyword>
<evidence type="ECO:0000259" key="9">
    <source>
        <dbReference type="PROSITE" id="PS50110"/>
    </source>
</evidence>
<dbReference type="InterPro" id="IPR001789">
    <property type="entry name" value="Sig_transdc_resp-reg_receiver"/>
</dbReference>
<accession>A0A7X0JG67</accession>
<feature type="region of interest" description="Disordered" evidence="8">
    <location>
        <begin position="140"/>
        <end position="172"/>
    </location>
</feature>
<comment type="PTM">
    <text evidence="5">Phosphorylated by CheA. Phosphorylation of the N-terminal regulatory domain activates the methylesterase activity.</text>
</comment>
<keyword evidence="2 5" id="KW-0145">Chemotaxis</keyword>
<dbReference type="InterPro" id="IPR000673">
    <property type="entry name" value="Sig_transdc_resp-reg_Me-estase"/>
</dbReference>
<comment type="domain">
    <text evidence="5">Contains a C-terminal catalytic domain, and an N-terminal region which modulates catalytic activity.</text>
</comment>
<protein>
    <recommendedName>
        <fullName evidence="5">Protein-glutamate methylesterase/protein-glutamine glutaminase</fullName>
        <ecNumber evidence="5">3.1.1.61</ecNumber>
        <ecNumber evidence="5">3.5.1.44</ecNumber>
    </recommendedName>
</protein>
<comment type="similarity">
    <text evidence="5">Belongs to the CheB family.</text>
</comment>
<dbReference type="AlphaFoldDB" id="A0A7X0JG67"/>
<dbReference type="Gene3D" id="3.40.50.2300">
    <property type="match status" value="1"/>
</dbReference>
<feature type="modified residue" description="4-aspartylphosphate" evidence="5 7">
    <location>
        <position position="55"/>
    </location>
</feature>
<dbReference type="RefSeq" id="WP_184507384.1">
    <property type="nucleotide sequence ID" value="NZ_JACHBT010000018.1"/>
</dbReference>
<dbReference type="PANTHER" id="PTHR42872">
    <property type="entry name" value="PROTEIN-GLUTAMATE METHYLESTERASE/PROTEIN-GLUTAMINE GLUTAMINASE"/>
    <property type="match status" value="1"/>
</dbReference>
<dbReference type="NCBIfam" id="NF001965">
    <property type="entry name" value="PRK00742.1"/>
    <property type="match status" value="1"/>
</dbReference>
<dbReference type="HAMAP" id="MF_00099">
    <property type="entry name" value="CheB_chemtxs"/>
    <property type="match status" value="1"/>
</dbReference>
<dbReference type="PIRSF" id="PIRSF000876">
    <property type="entry name" value="RR_chemtxs_CheB"/>
    <property type="match status" value="1"/>
</dbReference>